<dbReference type="GO" id="GO:0046872">
    <property type="term" value="F:metal ion binding"/>
    <property type="evidence" value="ECO:0007669"/>
    <property type="project" value="UniProtKB-KW"/>
</dbReference>
<dbReference type="OrthoDB" id="74210at2759"/>
<keyword evidence="3" id="KW-0158">Chromosome</keyword>
<dbReference type="GO" id="GO:0000785">
    <property type="term" value="C:chromatin"/>
    <property type="evidence" value="ECO:0007669"/>
    <property type="project" value="TreeGrafter"/>
</dbReference>
<keyword evidence="5" id="KW-0479">Metal-binding</keyword>
<evidence type="ECO:0000256" key="3">
    <source>
        <dbReference type="ARBA" id="ARBA00022454"/>
    </source>
</evidence>
<keyword evidence="7" id="KW-0862">Zinc</keyword>
<dbReference type="GeneID" id="63787490"/>
<comment type="caution">
    <text evidence="13">The sequence shown here is derived from an EMBL/GenBank/DDBJ whole genome shotgun (WGS) entry which is preliminary data.</text>
</comment>
<dbReference type="PANTHER" id="PTHR16431">
    <property type="entry name" value="NEUROGENIC PROTEIN MASTERMIND"/>
    <property type="match status" value="1"/>
</dbReference>
<evidence type="ECO:0000259" key="12">
    <source>
        <dbReference type="PROSITE" id="PS51793"/>
    </source>
</evidence>
<protein>
    <recommendedName>
        <fullName evidence="12">Mis18 domain-containing protein</fullName>
    </recommendedName>
</protein>
<feature type="region of interest" description="Disordered" evidence="11">
    <location>
        <begin position="119"/>
        <end position="143"/>
    </location>
</feature>
<accession>A0A1Y2FUQ8</accession>
<dbReference type="GO" id="GO:0034080">
    <property type="term" value="P:CENP-A containing chromatin assembly"/>
    <property type="evidence" value="ECO:0007669"/>
    <property type="project" value="TreeGrafter"/>
</dbReference>
<organism evidence="13 14">
    <name type="scientific">Protomyces lactucae-debilis</name>
    <dbReference type="NCBI Taxonomy" id="2754530"/>
    <lineage>
        <taxon>Eukaryota</taxon>
        <taxon>Fungi</taxon>
        <taxon>Dikarya</taxon>
        <taxon>Ascomycota</taxon>
        <taxon>Taphrinomycotina</taxon>
        <taxon>Taphrinomycetes</taxon>
        <taxon>Taphrinales</taxon>
        <taxon>Protomycetaceae</taxon>
        <taxon>Protomyces</taxon>
    </lineage>
</organism>
<gene>
    <name evidence="13" type="ORF">BCR37DRAFT_390650</name>
</gene>
<evidence type="ECO:0000256" key="10">
    <source>
        <dbReference type="ARBA" id="ARBA00023328"/>
    </source>
</evidence>
<keyword evidence="6" id="KW-0498">Mitosis</keyword>
<dbReference type="Proteomes" id="UP000193685">
    <property type="component" value="Unassembled WGS sequence"/>
</dbReference>
<evidence type="ECO:0000313" key="14">
    <source>
        <dbReference type="Proteomes" id="UP000193685"/>
    </source>
</evidence>
<comment type="subcellular location">
    <subcellularLocation>
        <location evidence="2">Chromosome</location>
        <location evidence="2">Centromere</location>
    </subcellularLocation>
    <subcellularLocation>
        <location evidence="1">Nucleus</location>
    </subcellularLocation>
</comment>
<evidence type="ECO:0000256" key="9">
    <source>
        <dbReference type="ARBA" id="ARBA00023306"/>
    </source>
</evidence>
<evidence type="ECO:0000256" key="7">
    <source>
        <dbReference type="ARBA" id="ARBA00022833"/>
    </source>
</evidence>
<reference evidence="13 14" key="1">
    <citation type="submission" date="2016-07" db="EMBL/GenBank/DDBJ databases">
        <title>Pervasive Adenine N6-methylation of Active Genes in Fungi.</title>
        <authorList>
            <consortium name="DOE Joint Genome Institute"/>
            <person name="Mondo S.J."/>
            <person name="Dannebaum R.O."/>
            <person name="Kuo R.C."/>
            <person name="Labutti K."/>
            <person name="Haridas S."/>
            <person name="Kuo A."/>
            <person name="Salamov A."/>
            <person name="Ahrendt S.R."/>
            <person name="Lipzen A."/>
            <person name="Sullivan W."/>
            <person name="Andreopoulos W.B."/>
            <person name="Clum A."/>
            <person name="Lindquist E."/>
            <person name="Daum C."/>
            <person name="Ramamoorthy G.K."/>
            <person name="Gryganskyi A."/>
            <person name="Culley D."/>
            <person name="Magnuson J.K."/>
            <person name="James T.Y."/>
            <person name="O'Malley M.A."/>
            <person name="Stajich J.E."/>
            <person name="Spatafora J.W."/>
            <person name="Visel A."/>
            <person name="Grigoriev I.V."/>
        </authorList>
    </citation>
    <scope>NUCLEOTIDE SEQUENCE [LARGE SCALE GENOMIC DNA]</scope>
    <source>
        <strain evidence="13 14">12-1054</strain>
    </source>
</reference>
<proteinExistence type="predicted"/>
<evidence type="ECO:0000313" key="13">
    <source>
        <dbReference type="EMBL" id="ORY86926.1"/>
    </source>
</evidence>
<sequence length="258" mass="27652">MQSLFVYQCNTCQTVLSDSLHQASARPASRQIDSSQPTAIAVVQAQVEQAENAVPQVDPVTYSVTASIRCVKCKASVGHRLLSTSKDLDHLRGCVVLDSDAITRYQLGQAGTMQAELDAQGQGTEVTAAPPSSALKEPDTHETGCSQGPFVVFKQGPSWQAADHEIAMLKSYACVLHEAISDLREQLLVLQDDKLDAKQARSETNAVTVTDAQMQTEAPEKNALDKTRLEVVKNGGTGKASTPVARTRKRTASAMSKA</sequence>
<keyword evidence="10" id="KW-0137">Centromere</keyword>
<dbReference type="GO" id="GO:0051301">
    <property type="term" value="P:cell division"/>
    <property type="evidence" value="ECO:0007669"/>
    <property type="project" value="UniProtKB-KW"/>
</dbReference>
<name>A0A1Y2FUQ8_PROLT</name>
<feature type="domain" description="Mis18" evidence="12">
    <location>
        <begin position="4"/>
        <end position="107"/>
    </location>
</feature>
<dbReference type="Pfam" id="PF03226">
    <property type="entry name" value="Yippee-Mis18"/>
    <property type="match status" value="1"/>
</dbReference>
<feature type="region of interest" description="Disordered" evidence="11">
    <location>
        <begin position="233"/>
        <end position="258"/>
    </location>
</feature>
<dbReference type="GO" id="GO:0000775">
    <property type="term" value="C:chromosome, centromeric region"/>
    <property type="evidence" value="ECO:0007669"/>
    <property type="project" value="UniProtKB-SubCell"/>
</dbReference>
<keyword evidence="8" id="KW-0539">Nucleus</keyword>
<dbReference type="AlphaFoldDB" id="A0A1Y2FUQ8"/>
<dbReference type="RefSeq" id="XP_040727782.1">
    <property type="nucleotide sequence ID" value="XM_040870891.1"/>
</dbReference>
<dbReference type="PANTHER" id="PTHR16431:SF1">
    <property type="entry name" value="NEUROGENIC PROTEIN MASTERMIND"/>
    <property type="match status" value="1"/>
</dbReference>
<keyword evidence="14" id="KW-1185">Reference proteome</keyword>
<evidence type="ECO:0000256" key="11">
    <source>
        <dbReference type="SAM" id="MobiDB-lite"/>
    </source>
</evidence>
<dbReference type="GO" id="GO:0007059">
    <property type="term" value="P:chromosome segregation"/>
    <property type="evidence" value="ECO:0007669"/>
    <property type="project" value="TreeGrafter"/>
</dbReference>
<dbReference type="EMBL" id="MCFI01000002">
    <property type="protein sequence ID" value="ORY86926.1"/>
    <property type="molecule type" value="Genomic_DNA"/>
</dbReference>
<evidence type="ECO:0000256" key="6">
    <source>
        <dbReference type="ARBA" id="ARBA00022776"/>
    </source>
</evidence>
<dbReference type="GO" id="GO:0005634">
    <property type="term" value="C:nucleus"/>
    <property type="evidence" value="ECO:0007669"/>
    <property type="project" value="UniProtKB-SubCell"/>
</dbReference>
<evidence type="ECO:0000256" key="4">
    <source>
        <dbReference type="ARBA" id="ARBA00022618"/>
    </source>
</evidence>
<dbReference type="InterPro" id="IPR004910">
    <property type="entry name" value="Yippee/Mis18/Cereblon"/>
</dbReference>
<evidence type="ECO:0000256" key="5">
    <source>
        <dbReference type="ARBA" id="ARBA00022723"/>
    </source>
</evidence>
<evidence type="ECO:0000256" key="2">
    <source>
        <dbReference type="ARBA" id="ARBA00004584"/>
    </source>
</evidence>
<keyword evidence="9" id="KW-0131">Cell cycle</keyword>
<dbReference type="InterPro" id="IPR034752">
    <property type="entry name" value="Mis18"/>
</dbReference>
<evidence type="ECO:0000256" key="1">
    <source>
        <dbReference type="ARBA" id="ARBA00004123"/>
    </source>
</evidence>
<dbReference type="PROSITE" id="PS51793">
    <property type="entry name" value="MIS18"/>
    <property type="match status" value="1"/>
</dbReference>
<evidence type="ECO:0000256" key="8">
    <source>
        <dbReference type="ARBA" id="ARBA00023242"/>
    </source>
</evidence>
<keyword evidence="4" id="KW-0132">Cell division</keyword>